<dbReference type="OrthoDB" id="5802231at2759"/>
<feature type="signal peptide" evidence="1">
    <location>
        <begin position="1"/>
        <end position="20"/>
    </location>
</feature>
<gene>
    <name evidence="2" type="ORF">WR25_25140</name>
</gene>
<protein>
    <submittedName>
        <fullName evidence="2">Uncharacterized protein</fullName>
    </submittedName>
</protein>
<proteinExistence type="predicted"/>
<dbReference type="EMBL" id="LIAE01006382">
    <property type="protein sequence ID" value="PAV90298.1"/>
    <property type="molecule type" value="Genomic_DNA"/>
</dbReference>
<evidence type="ECO:0000313" key="3">
    <source>
        <dbReference type="Proteomes" id="UP000218231"/>
    </source>
</evidence>
<sequence>MSAQLHFHLLFISLFIYVTARYQPAQLEVKQQNQAEHSQRKMSIHKQLLNFSNTLLIHSEKIMLSLYKAYQKEQKKKRREEEKRIDEIVKTLSPAAQKADKIIRGIYNNGTLTRKEMDHAIEVQLSKLDKETYNELVLATQ</sequence>
<accession>A0A2A2LVV4</accession>
<evidence type="ECO:0000256" key="1">
    <source>
        <dbReference type="SAM" id="SignalP"/>
    </source>
</evidence>
<feature type="chain" id="PRO_5012109941" evidence="1">
    <location>
        <begin position="21"/>
        <end position="141"/>
    </location>
</feature>
<organism evidence="2 3">
    <name type="scientific">Diploscapter pachys</name>
    <dbReference type="NCBI Taxonomy" id="2018661"/>
    <lineage>
        <taxon>Eukaryota</taxon>
        <taxon>Metazoa</taxon>
        <taxon>Ecdysozoa</taxon>
        <taxon>Nematoda</taxon>
        <taxon>Chromadorea</taxon>
        <taxon>Rhabditida</taxon>
        <taxon>Rhabditina</taxon>
        <taxon>Rhabditomorpha</taxon>
        <taxon>Rhabditoidea</taxon>
        <taxon>Rhabditidae</taxon>
        <taxon>Diploscapter</taxon>
    </lineage>
</organism>
<keyword evidence="1" id="KW-0732">Signal</keyword>
<comment type="caution">
    <text evidence="2">The sequence shown here is derived from an EMBL/GenBank/DDBJ whole genome shotgun (WGS) entry which is preliminary data.</text>
</comment>
<evidence type="ECO:0000313" key="2">
    <source>
        <dbReference type="EMBL" id="PAV90298.1"/>
    </source>
</evidence>
<dbReference type="AlphaFoldDB" id="A0A2A2LVV4"/>
<dbReference type="Proteomes" id="UP000218231">
    <property type="component" value="Unassembled WGS sequence"/>
</dbReference>
<name>A0A2A2LVV4_9BILA</name>
<keyword evidence="3" id="KW-1185">Reference proteome</keyword>
<reference evidence="2 3" key="1">
    <citation type="journal article" date="2017" name="Curr. Biol.">
        <title>Genome architecture and evolution of a unichromosomal asexual nematode.</title>
        <authorList>
            <person name="Fradin H."/>
            <person name="Zegar C."/>
            <person name="Gutwein M."/>
            <person name="Lucas J."/>
            <person name="Kovtun M."/>
            <person name="Corcoran D."/>
            <person name="Baugh L.R."/>
            <person name="Kiontke K."/>
            <person name="Gunsalus K."/>
            <person name="Fitch D.H."/>
            <person name="Piano F."/>
        </authorList>
    </citation>
    <scope>NUCLEOTIDE SEQUENCE [LARGE SCALE GENOMIC DNA]</scope>
    <source>
        <strain evidence="2">PF1309</strain>
    </source>
</reference>